<dbReference type="Proteomes" id="UP001142175">
    <property type="component" value="Unassembled WGS sequence"/>
</dbReference>
<dbReference type="InterPro" id="IPR036629">
    <property type="entry name" value="YjbJ_sf"/>
</dbReference>
<dbReference type="EMBL" id="JANSUY010000010">
    <property type="protein sequence ID" value="MCR9015856.1"/>
    <property type="molecule type" value="Genomic_DNA"/>
</dbReference>
<comment type="caution">
    <text evidence="1">The sequence shown here is derived from an EMBL/GenBank/DDBJ whole genome shotgun (WGS) entry which is preliminary data.</text>
</comment>
<evidence type="ECO:0000313" key="1">
    <source>
        <dbReference type="EMBL" id="MCR9015856.1"/>
    </source>
</evidence>
<name>A0A9X2P6R5_9BACT</name>
<gene>
    <name evidence="1" type="ORF">NU887_12475</name>
</gene>
<dbReference type="Gene3D" id="1.10.1470.10">
    <property type="entry name" value="YjbJ"/>
    <property type="match status" value="1"/>
</dbReference>
<sequence length="74" mass="8958">MEFRKSVKKEPFKVYGDWGRQSTHLQTRFPELTDEDLEFEEGKEDELIRRIEVRLNKNYNEVVKFLRIGHMATV</sequence>
<dbReference type="AlphaFoldDB" id="A0A9X2P6R5"/>
<keyword evidence="2" id="KW-1185">Reference proteome</keyword>
<dbReference type="RefSeq" id="WP_258423719.1">
    <property type="nucleotide sequence ID" value="NZ_JANAEZ010000009.1"/>
</dbReference>
<accession>A0A9X2P6R5</accession>
<reference evidence="1" key="1">
    <citation type="submission" date="2022-08" db="EMBL/GenBank/DDBJ databases">
        <authorList>
            <person name="Zhang D."/>
        </authorList>
    </citation>
    <scope>NUCLEOTIDE SEQUENCE</scope>
    <source>
        <strain evidence="1">XJ19-11</strain>
    </source>
</reference>
<organism evidence="1 2">
    <name type="scientific">Aquiflexum gelatinilyticum</name>
    <dbReference type="NCBI Taxonomy" id="2961943"/>
    <lineage>
        <taxon>Bacteria</taxon>
        <taxon>Pseudomonadati</taxon>
        <taxon>Bacteroidota</taxon>
        <taxon>Cytophagia</taxon>
        <taxon>Cytophagales</taxon>
        <taxon>Cyclobacteriaceae</taxon>
        <taxon>Aquiflexum</taxon>
    </lineage>
</organism>
<evidence type="ECO:0000313" key="2">
    <source>
        <dbReference type="Proteomes" id="UP001142175"/>
    </source>
</evidence>
<protein>
    <submittedName>
        <fullName evidence="1">General stress protein CsbD</fullName>
    </submittedName>
</protein>
<proteinExistence type="predicted"/>